<reference evidence="2 3" key="1">
    <citation type="submission" date="2019-12" db="EMBL/GenBank/DDBJ databases">
        <title>Whole genome shotgun sequence of Streptomyces hygroscopicus subsp. glebosus NBRC 13786.</title>
        <authorList>
            <person name="Ichikawa N."/>
            <person name="Kimura A."/>
            <person name="Kitahashi Y."/>
            <person name="Komaki H."/>
            <person name="Tamura T."/>
        </authorList>
    </citation>
    <scope>NUCLEOTIDE SEQUENCE [LARGE SCALE GENOMIC DNA]</scope>
    <source>
        <strain evidence="2 3">NBRC 13786</strain>
    </source>
</reference>
<proteinExistence type="predicted"/>
<dbReference type="RefSeq" id="WP_190145626.1">
    <property type="nucleotide sequence ID" value="NZ_BLIO01000001.1"/>
</dbReference>
<organism evidence="2 3">
    <name type="scientific">Streptomyces glebosus</name>
    <dbReference type="NCBI Taxonomy" id="249580"/>
    <lineage>
        <taxon>Bacteria</taxon>
        <taxon>Bacillati</taxon>
        <taxon>Actinomycetota</taxon>
        <taxon>Actinomycetes</taxon>
        <taxon>Kitasatosporales</taxon>
        <taxon>Streptomycetaceae</taxon>
        <taxon>Streptomyces</taxon>
    </lineage>
</organism>
<accession>A0A640SZ06</accession>
<dbReference type="AlphaFoldDB" id="A0A640SZ06"/>
<dbReference type="GO" id="GO:0004674">
    <property type="term" value="F:protein serine/threonine kinase activity"/>
    <property type="evidence" value="ECO:0007669"/>
    <property type="project" value="TreeGrafter"/>
</dbReference>
<comment type="caution">
    <text evidence="2">The sequence shown here is derived from an EMBL/GenBank/DDBJ whole genome shotgun (WGS) entry which is preliminary data.</text>
</comment>
<dbReference type="Gene3D" id="1.10.510.10">
    <property type="entry name" value="Transferase(Phosphotransferase) domain 1"/>
    <property type="match status" value="1"/>
</dbReference>
<name>A0A640SZ06_9ACTN</name>
<dbReference type="PANTHER" id="PTHR44329">
    <property type="entry name" value="SERINE/THREONINE-PROTEIN KINASE TNNI3K-RELATED"/>
    <property type="match status" value="1"/>
</dbReference>
<dbReference type="PROSITE" id="PS50011">
    <property type="entry name" value="PROTEIN_KINASE_DOM"/>
    <property type="match status" value="1"/>
</dbReference>
<evidence type="ECO:0000259" key="1">
    <source>
        <dbReference type="PROSITE" id="PS50011"/>
    </source>
</evidence>
<dbReference type="EMBL" id="BLIO01000001">
    <property type="protein sequence ID" value="GFE16773.1"/>
    <property type="molecule type" value="Genomic_DNA"/>
</dbReference>
<sequence>MDEFPGYPTAAVVAAEAACGIPVELKEISYRRGAAVWKATGPEGAVAVKAGDGEGAAVTQREAAVLKAIGWPGCLLASGGKEGLAWLVTPWFAGPSTWHAFAPVRGTADGKAGALVASVDLCRAVAALHSSGWIHADLQPSHGIHTDHGVRLIDCSWSWRTGTEPAAGFRGGLTHLVAPELAASIEAGRQPVTPSLAADVYALAGTLWTCLTGRWPLDYTAAGIEPGRLTPAEIRVRIASRCVPLDTAAPWPAFQDILRPVLLGRANDRPTAAELAESLAKVAG</sequence>
<dbReference type="InterPro" id="IPR000719">
    <property type="entry name" value="Prot_kinase_dom"/>
</dbReference>
<protein>
    <recommendedName>
        <fullName evidence="1">Protein kinase domain-containing protein</fullName>
    </recommendedName>
</protein>
<dbReference type="SMART" id="SM00220">
    <property type="entry name" value="S_TKc"/>
    <property type="match status" value="1"/>
</dbReference>
<dbReference type="InterPro" id="IPR051681">
    <property type="entry name" value="Ser/Thr_Kinases-Pseudokinases"/>
</dbReference>
<evidence type="ECO:0000313" key="2">
    <source>
        <dbReference type="EMBL" id="GFE16773.1"/>
    </source>
</evidence>
<dbReference type="SUPFAM" id="SSF56112">
    <property type="entry name" value="Protein kinase-like (PK-like)"/>
    <property type="match status" value="1"/>
</dbReference>
<dbReference type="GO" id="GO:0005524">
    <property type="term" value="F:ATP binding"/>
    <property type="evidence" value="ECO:0007669"/>
    <property type="project" value="InterPro"/>
</dbReference>
<feature type="domain" description="Protein kinase" evidence="1">
    <location>
        <begin position="1"/>
        <end position="282"/>
    </location>
</feature>
<evidence type="ECO:0000313" key="3">
    <source>
        <dbReference type="Proteomes" id="UP000430079"/>
    </source>
</evidence>
<keyword evidence="3" id="KW-1185">Reference proteome</keyword>
<dbReference type="InterPro" id="IPR011009">
    <property type="entry name" value="Kinase-like_dom_sf"/>
</dbReference>
<dbReference type="Proteomes" id="UP000430079">
    <property type="component" value="Unassembled WGS sequence"/>
</dbReference>
<gene>
    <name evidence="2" type="ORF">Sgleb_48200</name>
</gene>